<feature type="transmembrane region" description="Helical" evidence="6">
    <location>
        <begin position="177"/>
        <end position="202"/>
    </location>
</feature>
<evidence type="ECO:0000256" key="6">
    <source>
        <dbReference type="SAM" id="Phobius"/>
    </source>
</evidence>
<evidence type="ECO:0000256" key="1">
    <source>
        <dbReference type="ARBA" id="ARBA00004141"/>
    </source>
</evidence>
<evidence type="ECO:0000313" key="8">
    <source>
        <dbReference type="Proteomes" id="UP000503349"/>
    </source>
</evidence>
<dbReference type="PANTHER" id="PTHR23320:SF125">
    <property type="entry name" value="TRANSMEMBRANE PROTEIN 176L.1-RELATED"/>
    <property type="match status" value="1"/>
</dbReference>
<protein>
    <submittedName>
        <fullName evidence="7">Uncharacterized protein</fullName>
    </submittedName>
</protein>
<reference evidence="7 8" key="1">
    <citation type="submission" date="2019-02" db="EMBL/GenBank/DDBJ databases">
        <title>Opniocepnalus argus genome.</title>
        <authorList>
            <person name="Zhou C."/>
            <person name="Xiao S."/>
        </authorList>
    </citation>
    <scope>NUCLEOTIDE SEQUENCE [LARGE SCALE GENOMIC DNA]</scope>
    <source>
        <strain evidence="7">OARG1902GOOAL</strain>
        <tissue evidence="7">Muscle</tissue>
    </source>
</reference>
<evidence type="ECO:0000256" key="5">
    <source>
        <dbReference type="ARBA" id="ARBA00023136"/>
    </source>
</evidence>
<dbReference type="Pfam" id="PF04103">
    <property type="entry name" value="CD20"/>
    <property type="match status" value="1"/>
</dbReference>
<comment type="subcellular location">
    <subcellularLocation>
        <location evidence="1">Membrane</location>
        <topology evidence="1">Multi-pass membrane protein</topology>
    </subcellularLocation>
</comment>
<comment type="similarity">
    <text evidence="2">Belongs to the MS4A family.</text>
</comment>
<dbReference type="Proteomes" id="UP000503349">
    <property type="component" value="Chromosome 7"/>
</dbReference>
<sequence>MSVTVHRDKHETGVTMKTDTKSMLPPLCQYLAALCYSPVCCTVCKGLLHNIVTAALGTIQIMVGLFNVVLGTGRSSTHSGDLTDLRAAYWLGAVYTAAGIMAVFAGWFPSFHLVGFAVLMNIVGSIFAIVGIVLYAIDLGDVSIPSMCNLNGHSGDDYDNCVYVAFLAQHLLTGLDITLIILAVLQLCVCISFAVLGIRALVSRQKDKFDR</sequence>
<feature type="transmembrane region" description="Helical" evidence="6">
    <location>
        <begin position="88"/>
        <end position="108"/>
    </location>
</feature>
<evidence type="ECO:0000256" key="3">
    <source>
        <dbReference type="ARBA" id="ARBA00022692"/>
    </source>
</evidence>
<keyword evidence="4 6" id="KW-1133">Transmembrane helix</keyword>
<evidence type="ECO:0000313" key="7">
    <source>
        <dbReference type="EMBL" id="KAF3692283.1"/>
    </source>
</evidence>
<organism evidence="7 8">
    <name type="scientific">Channa argus</name>
    <name type="common">Northern snakehead</name>
    <name type="synonym">Ophicephalus argus</name>
    <dbReference type="NCBI Taxonomy" id="215402"/>
    <lineage>
        <taxon>Eukaryota</taxon>
        <taxon>Metazoa</taxon>
        <taxon>Chordata</taxon>
        <taxon>Craniata</taxon>
        <taxon>Vertebrata</taxon>
        <taxon>Euteleostomi</taxon>
        <taxon>Actinopterygii</taxon>
        <taxon>Neopterygii</taxon>
        <taxon>Teleostei</taxon>
        <taxon>Neoteleostei</taxon>
        <taxon>Acanthomorphata</taxon>
        <taxon>Anabantaria</taxon>
        <taxon>Anabantiformes</taxon>
        <taxon>Channoidei</taxon>
        <taxon>Channidae</taxon>
        <taxon>Channa</taxon>
    </lineage>
</organism>
<keyword evidence="5 6" id="KW-0472">Membrane</keyword>
<feature type="transmembrane region" description="Helical" evidence="6">
    <location>
        <begin position="47"/>
        <end position="68"/>
    </location>
</feature>
<accession>A0A6G1PQ25</accession>
<evidence type="ECO:0000256" key="2">
    <source>
        <dbReference type="ARBA" id="ARBA00009565"/>
    </source>
</evidence>
<name>A0A6G1PQ25_CHAAH</name>
<dbReference type="GO" id="GO:0016020">
    <property type="term" value="C:membrane"/>
    <property type="evidence" value="ECO:0007669"/>
    <property type="project" value="UniProtKB-SubCell"/>
</dbReference>
<gene>
    <name evidence="7" type="ORF">EXN66_Car007959</name>
</gene>
<feature type="transmembrane region" description="Helical" evidence="6">
    <location>
        <begin position="115"/>
        <end position="137"/>
    </location>
</feature>
<dbReference type="EMBL" id="CM015718">
    <property type="protein sequence ID" value="KAF3692283.1"/>
    <property type="molecule type" value="Genomic_DNA"/>
</dbReference>
<keyword evidence="8" id="KW-1185">Reference proteome</keyword>
<dbReference type="AlphaFoldDB" id="A0A6G1PQ25"/>
<evidence type="ECO:0000256" key="4">
    <source>
        <dbReference type="ARBA" id="ARBA00022989"/>
    </source>
</evidence>
<dbReference type="InterPro" id="IPR030417">
    <property type="entry name" value="MS4A"/>
</dbReference>
<proteinExistence type="inferred from homology"/>
<keyword evidence="3 6" id="KW-0812">Transmembrane</keyword>
<dbReference type="PANTHER" id="PTHR23320">
    <property type="entry name" value="MEMBRANE-SPANNING 4-DOMAINS SUBFAMILY A MS4A -RELATED"/>
    <property type="match status" value="1"/>
</dbReference>
<reference evidence="8" key="2">
    <citation type="submission" date="2019-02" db="EMBL/GenBank/DDBJ databases">
        <title>Opniocepnalus argus Var Kimnra genome.</title>
        <authorList>
            <person name="Zhou C."/>
            <person name="Xiao S."/>
        </authorList>
    </citation>
    <scope>NUCLEOTIDE SEQUENCE [LARGE SCALE GENOMIC DNA]</scope>
</reference>
<dbReference type="InterPro" id="IPR007237">
    <property type="entry name" value="CD20-like"/>
</dbReference>